<organism evidence="7 8">
    <name type="scientific">Alicyclobacillus ferrooxydans</name>
    <dbReference type="NCBI Taxonomy" id="471514"/>
    <lineage>
        <taxon>Bacteria</taxon>
        <taxon>Bacillati</taxon>
        <taxon>Bacillota</taxon>
        <taxon>Bacilli</taxon>
        <taxon>Bacillales</taxon>
        <taxon>Alicyclobacillaceae</taxon>
        <taxon>Alicyclobacillus</taxon>
    </lineage>
</organism>
<protein>
    <submittedName>
        <fullName evidence="7">Helicase</fullName>
    </submittedName>
</protein>
<dbReference type="InterPro" id="IPR014016">
    <property type="entry name" value="UvrD-like_ATP-bd"/>
</dbReference>
<dbReference type="PROSITE" id="PS51198">
    <property type="entry name" value="UVRD_HELICASE_ATP_BIND"/>
    <property type="match status" value="1"/>
</dbReference>
<evidence type="ECO:0000313" key="8">
    <source>
        <dbReference type="Proteomes" id="UP000050482"/>
    </source>
</evidence>
<name>A0A0P9D572_9BACL</name>
<proteinExistence type="predicted"/>
<sequence length="788" mass="90903">METDKREWNEEQERVDGVVKEITKRIGSLQKRVEGIQSDIVDIRRDFWDEVTVNFEDTFEAAETMASIRQQAEVLSEQERSHQNAHQQLKTLARLKQSPYFGRIDFRAENDSFRESVYLGISSFVDSSGDNYMVHDWRAPISSLYYDYPPGPAQYQAPDGVISGTLDLKRQYLIRESRILSMFDTGVTIGDEILQKVLGQQADTHMKSIVSTIQREQNAVIRDTRHRLLIVEGSAGSGKTSAAMQRIAFLLYRYREHLKANQVVMFSPNPLFSSYVATVLPELGEENMQQTTFPEYLERPVGRAFTVEDPFEQMETILTTSGEPGYETRLAGIQYKAGLDFKALCDKYLSWLGTDGFVFKGLKFRGKVIMTGKTIKRQFYSYDNSISIPNRLRFLTEWILEQLKTEATRHLKAKWVEDEIELLDSDAYQKAYNKLRREGHYSDNSFEDAAKEREALAQMVLDDHFARLRKAVKHLRFLDVPAIYRQLFANPEISLRLVKAAELPAEWTEICKYTVARLDDKILSYEDATPYVYLKEQLTGIRQNTSIRHVFIDEAQDYSPFQFASIRQLFPHARLTVLGDPNQAIHVHSIGEADAFEDLSSLYPDGDTKTYRFTKSYRSTEQIVEFTKHILLNGQSIDPFHRHGPKPALTRAEDRYELMRQVAGRIDELKTRKHRTIAVVCKTQSEADEVHLDLRALGVENETVTRHTSAYRPGVIVIPAYLAKGVEFDAVILFDASDKQYSRDHERKLLYTACTRAMHELYVHYVQVRSPFLDNVPEAAYVLEEMQR</sequence>
<gene>
    <name evidence="7" type="ORF">AN477_06240</name>
</gene>
<dbReference type="STRING" id="471514.AN477_06240"/>
<dbReference type="Proteomes" id="UP000050482">
    <property type="component" value="Unassembled WGS sequence"/>
</dbReference>
<comment type="caution">
    <text evidence="7">The sequence shown here is derived from an EMBL/GenBank/DDBJ whole genome shotgun (WGS) entry which is preliminary data.</text>
</comment>
<keyword evidence="4 5" id="KW-0067">ATP-binding</keyword>
<evidence type="ECO:0000313" key="7">
    <source>
        <dbReference type="EMBL" id="KPV44592.1"/>
    </source>
</evidence>
<dbReference type="PATRIC" id="fig|471514.4.peg.4223"/>
<keyword evidence="1 5" id="KW-0547">Nucleotide-binding</keyword>
<dbReference type="NCBIfam" id="NF041464">
    <property type="entry name" value="HelD_BACSU"/>
    <property type="match status" value="1"/>
</dbReference>
<dbReference type="GO" id="GO:0016887">
    <property type="term" value="F:ATP hydrolysis activity"/>
    <property type="evidence" value="ECO:0007669"/>
    <property type="project" value="RHEA"/>
</dbReference>
<dbReference type="EMBL" id="LJCO01000030">
    <property type="protein sequence ID" value="KPV44592.1"/>
    <property type="molecule type" value="Genomic_DNA"/>
</dbReference>
<dbReference type="InterPro" id="IPR027417">
    <property type="entry name" value="P-loop_NTPase"/>
</dbReference>
<dbReference type="AlphaFoldDB" id="A0A0P9D572"/>
<keyword evidence="3 5" id="KW-0347">Helicase</keyword>
<dbReference type="GO" id="GO:0005829">
    <property type="term" value="C:cytosol"/>
    <property type="evidence" value="ECO:0007669"/>
    <property type="project" value="TreeGrafter"/>
</dbReference>
<keyword evidence="2 5" id="KW-0378">Hydrolase</keyword>
<feature type="domain" description="UvrD-like helicase ATP-binding" evidence="6">
    <location>
        <begin position="212"/>
        <end position="620"/>
    </location>
</feature>
<dbReference type="SUPFAM" id="SSF52540">
    <property type="entry name" value="P-loop containing nucleoside triphosphate hydrolases"/>
    <property type="match status" value="1"/>
</dbReference>
<dbReference type="PANTHER" id="PTHR11070">
    <property type="entry name" value="UVRD / RECB / PCRA DNA HELICASE FAMILY MEMBER"/>
    <property type="match status" value="1"/>
</dbReference>
<keyword evidence="8" id="KW-1185">Reference proteome</keyword>
<dbReference type="GO" id="GO:0043138">
    <property type="term" value="F:3'-5' DNA helicase activity"/>
    <property type="evidence" value="ECO:0007669"/>
    <property type="project" value="UniProtKB-EC"/>
</dbReference>
<evidence type="ECO:0000259" key="6">
    <source>
        <dbReference type="PROSITE" id="PS51198"/>
    </source>
</evidence>
<evidence type="ECO:0000256" key="5">
    <source>
        <dbReference type="PROSITE-ProRule" id="PRU00560"/>
    </source>
</evidence>
<dbReference type="PANTHER" id="PTHR11070:SF17">
    <property type="entry name" value="DNA HELICASE IV"/>
    <property type="match status" value="1"/>
</dbReference>
<dbReference type="GO" id="GO:0003677">
    <property type="term" value="F:DNA binding"/>
    <property type="evidence" value="ECO:0007669"/>
    <property type="project" value="InterPro"/>
</dbReference>
<dbReference type="Gene3D" id="3.40.50.300">
    <property type="entry name" value="P-loop containing nucleotide triphosphate hydrolases"/>
    <property type="match status" value="3"/>
</dbReference>
<evidence type="ECO:0000256" key="3">
    <source>
        <dbReference type="ARBA" id="ARBA00022806"/>
    </source>
</evidence>
<evidence type="ECO:0000256" key="4">
    <source>
        <dbReference type="ARBA" id="ARBA00022840"/>
    </source>
</evidence>
<dbReference type="Pfam" id="PF00580">
    <property type="entry name" value="UvrD-helicase"/>
    <property type="match status" value="1"/>
</dbReference>
<dbReference type="GO" id="GO:0000725">
    <property type="term" value="P:recombinational repair"/>
    <property type="evidence" value="ECO:0007669"/>
    <property type="project" value="TreeGrafter"/>
</dbReference>
<dbReference type="InterPro" id="IPR000212">
    <property type="entry name" value="DNA_helicase_UvrD/REP"/>
</dbReference>
<dbReference type="InterPro" id="IPR048228">
    <property type="entry name" value="HelD_bacillota"/>
</dbReference>
<reference evidence="7 8" key="1">
    <citation type="submission" date="2015-09" db="EMBL/GenBank/DDBJ databases">
        <title>Draft genome sequence of Alicyclobacillus ferrooxydans DSM 22381.</title>
        <authorList>
            <person name="Hemp J."/>
        </authorList>
    </citation>
    <scope>NUCLEOTIDE SEQUENCE [LARGE SCALE GENOMIC DNA]</scope>
    <source>
        <strain evidence="7 8">TC-34</strain>
    </source>
</reference>
<dbReference type="OrthoDB" id="9787585at2"/>
<dbReference type="RefSeq" id="WP_054968307.1">
    <property type="nucleotide sequence ID" value="NZ_LJCO01000030.1"/>
</dbReference>
<dbReference type="Pfam" id="PF13538">
    <property type="entry name" value="UvrD_C_2"/>
    <property type="match status" value="1"/>
</dbReference>
<dbReference type="InterPro" id="IPR027785">
    <property type="entry name" value="UvrD-like_helicase_C"/>
</dbReference>
<evidence type="ECO:0000256" key="2">
    <source>
        <dbReference type="ARBA" id="ARBA00022801"/>
    </source>
</evidence>
<feature type="binding site" evidence="5">
    <location>
        <begin position="233"/>
        <end position="240"/>
    </location>
    <ligand>
        <name>ATP</name>
        <dbReference type="ChEBI" id="CHEBI:30616"/>
    </ligand>
</feature>
<evidence type="ECO:0000256" key="1">
    <source>
        <dbReference type="ARBA" id="ARBA00022741"/>
    </source>
</evidence>
<dbReference type="GO" id="GO:0005524">
    <property type="term" value="F:ATP binding"/>
    <property type="evidence" value="ECO:0007669"/>
    <property type="project" value="UniProtKB-UniRule"/>
</dbReference>
<accession>A0A0P9D572</accession>